<accession>A0A367PSI2</accession>
<comment type="similarity">
    <text evidence="2">Belongs to the serine/threonine dehydratase family.</text>
</comment>
<dbReference type="CDD" id="cd01562">
    <property type="entry name" value="Thr-dehyd"/>
    <property type="match status" value="1"/>
</dbReference>
<proteinExistence type="inferred from homology"/>
<dbReference type="InterPro" id="IPR001926">
    <property type="entry name" value="TrpB-like_PALP"/>
</dbReference>
<dbReference type="Proteomes" id="UP000253501">
    <property type="component" value="Unassembled WGS sequence"/>
</dbReference>
<organism evidence="6 7">
    <name type="scientific">Cupriavidus necator</name>
    <name type="common">Alcaligenes eutrophus</name>
    <name type="synonym">Ralstonia eutropha</name>
    <dbReference type="NCBI Taxonomy" id="106590"/>
    <lineage>
        <taxon>Bacteria</taxon>
        <taxon>Pseudomonadati</taxon>
        <taxon>Pseudomonadota</taxon>
        <taxon>Betaproteobacteria</taxon>
        <taxon>Burkholderiales</taxon>
        <taxon>Burkholderiaceae</taxon>
        <taxon>Cupriavidus</taxon>
    </lineage>
</organism>
<dbReference type="GO" id="GO:0006567">
    <property type="term" value="P:L-threonine catabolic process"/>
    <property type="evidence" value="ECO:0007669"/>
    <property type="project" value="TreeGrafter"/>
</dbReference>
<dbReference type="PROSITE" id="PS00165">
    <property type="entry name" value="DEHYDRATASE_SER_THR"/>
    <property type="match status" value="1"/>
</dbReference>
<dbReference type="SUPFAM" id="SSF53686">
    <property type="entry name" value="Tryptophan synthase beta subunit-like PLP-dependent enzymes"/>
    <property type="match status" value="1"/>
</dbReference>
<dbReference type="GO" id="GO:0009097">
    <property type="term" value="P:isoleucine biosynthetic process"/>
    <property type="evidence" value="ECO:0007669"/>
    <property type="project" value="TreeGrafter"/>
</dbReference>
<dbReference type="GO" id="GO:0030170">
    <property type="term" value="F:pyridoxal phosphate binding"/>
    <property type="evidence" value="ECO:0007669"/>
    <property type="project" value="InterPro"/>
</dbReference>
<dbReference type="FunFam" id="3.40.50.1100:FF:000005">
    <property type="entry name" value="Threonine dehydratase catabolic"/>
    <property type="match status" value="1"/>
</dbReference>
<keyword evidence="3" id="KW-0663">Pyridoxal phosphate</keyword>
<dbReference type="AlphaFoldDB" id="A0A367PSI2"/>
<evidence type="ECO:0000256" key="4">
    <source>
        <dbReference type="ARBA" id="ARBA00023239"/>
    </source>
</evidence>
<evidence type="ECO:0000259" key="5">
    <source>
        <dbReference type="Pfam" id="PF00291"/>
    </source>
</evidence>
<dbReference type="PANTHER" id="PTHR48078">
    <property type="entry name" value="THREONINE DEHYDRATASE, MITOCHONDRIAL-RELATED"/>
    <property type="match status" value="1"/>
</dbReference>
<dbReference type="Pfam" id="PF00291">
    <property type="entry name" value="PALP"/>
    <property type="match status" value="1"/>
</dbReference>
<dbReference type="EMBL" id="QDHA01000006">
    <property type="protein sequence ID" value="RCJ10057.1"/>
    <property type="molecule type" value="Genomic_DNA"/>
</dbReference>
<dbReference type="GO" id="GO:0006565">
    <property type="term" value="P:L-serine catabolic process"/>
    <property type="evidence" value="ECO:0007669"/>
    <property type="project" value="TreeGrafter"/>
</dbReference>
<comment type="cofactor">
    <cofactor evidence="1">
        <name>pyridoxal 5'-phosphate</name>
        <dbReference type="ChEBI" id="CHEBI:597326"/>
    </cofactor>
</comment>
<gene>
    <name evidence="6" type="ORF">DDK22_02295</name>
</gene>
<comment type="caution">
    <text evidence="6">The sequence shown here is derived from an EMBL/GenBank/DDBJ whole genome shotgun (WGS) entry which is preliminary data.</text>
</comment>
<dbReference type="RefSeq" id="WP_114130507.1">
    <property type="nucleotide sequence ID" value="NZ_CP068435.1"/>
</dbReference>
<dbReference type="InterPro" id="IPR000634">
    <property type="entry name" value="Ser/Thr_deHydtase_PyrdxlP-BS"/>
</dbReference>
<keyword evidence="4" id="KW-0456">Lyase</keyword>
<evidence type="ECO:0000256" key="1">
    <source>
        <dbReference type="ARBA" id="ARBA00001933"/>
    </source>
</evidence>
<dbReference type="InterPro" id="IPR036052">
    <property type="entry name" value="TrpB-like_PALP_sf"/>
</dbReference>
<protein>
    <submittedName>
        <fullName evidence="6">Threonine/serine dehydratase</fullName>
    </submittedName>
</protein>
<evidence type="ECO:0000313" key="6">
    <source>
        <dbReference type="EMBL" id="RCJ10057.1"/>
    </source>
</evidence>
<dbReference type="Gene3D" id="3.40.50.1100">
    <property type="match status" value="2"/>
</dbReference>
<reference evidence="6 7" key="1">
    <citation type="submission" date="2018-04" db="EMBL/GenBank/DDBJ databases">
        <title>Cupriavidus necator CR12 genome sequencing and assembly.</title>
        <authorList>
            <person name="Ben Fekih I."/>
            <person name="Mazhar H.S."/>
            <person name="Bello S.K."/>
            <person name="Rensing C."/>
        </authorList>
    </citation>
    <scope>NUCLEOTIDE SEQUENCE [LARGE SCALE GENOMIC DNA]</scope>
    <source>
        <strain evidence="6 7">CR12</strain>
    </source>
</reference>
<dbReference type="PANTHER" id="PTHR48078:SF6">
    <property type="entry name" value="L-THREONINE DEHYDRATASE CATABOLIC TDCB"/>
    <property type="match status" value="1"/>
</dbReference>
<dbReference type="InterPro" id="IPR050147">
    <property type="entry name" value="Ser/Thr_Dehydratase"/>
</dbReference>
<evidence type="ECO:0000256" key="2">
    <source>
        <dbReference type="ARBA" id="ARBA00010869"/>
    </source>
</evidence>
<dbReference type="GO" id="GO:0004794">
    <property type="term" value="F:threonine deaminase activity"/>
    <property type="evidence" value="ECO:0007669"/>
    <property type="project" value="TreeGrafter"/>
</dbReference>
<dbReference type="GO" id="GO:0003941">
    <property type="term" value="F:L-serine ammonia-lyase activity"/>
    <property type="evidence" value="ECO:0007669"/>
    <property type="project" value="TreeGrafter"/>
</dbReference>
<evidence type="ECO:0000313" key="7">
    <source>
        <dbReference type="Proteomes" id="UP000253501"/>
    </source>
</evidence>
<sequence length="326" mass="34494">MKNFDLDDIRRAADRINPHIVRTPLLSTPMLDEAAGCKLFVKAEPLQLTGSFKIRGALNKVLSLDAGRLERGVVTYSAGNHGQGVAAAARLVGCPAVIVLPQTAPAIKIDSCRWWGAEIVLYDPQTQQREAVADKIIEQRGMTFVSPFDDFDVMAGQGTVGLEICEQLEERGVSLDALLVNCSGGGLSSGVITAVTAKYPQAKCYIVEPQGFEKMAHSLVSGSPERNTSVPKTVMDAISGPVVGTKPLSVLLRHRLAGISVNDEEALRAVSAAFRLLKLVVEPGAAASLAAVIEKKVDLAGKNVAIVCSGGNVDPAIFARALTGRQ</sequence>
<evidence type="ECO:0000256" key="3">
    <source>
        <dbReference type="ARBA" id="ARBA00022898"/>
    </source>
</evidence>
<name>A0A367PSI2_CUPNE</name>
<feature type="domain" description="Tryptophan synthase beta chain-like PALP" evidence="5">
    <location>
        <begin position="16"/>
        <end position="310"/>
    </location>
</feature>